<organism evidence="3">
    <name type="scientific">marine sediment metagenome</name>
    <dbReference type="NCBI Taxonomy" id="412755"/>
    <lineage>
        <taxon>unclassified sequences</taxon>
        <taxon>metagenomes</taxon>
        <taxon>ecological metagenomes</taxon>
    </lineage>
</organism>
<reference evidence="3" key="1">
    <citation type="journal article" date="2015" name="Nature">
        <title>Complex archaea that bridge the gap between prokaryotes and eukaryotes.</title>
        <authorList>
            <person name="Spang A."/>
            <person name="Saw J.H."/>
            <person name="Jorgensen S.L."/>
            <person name="Zaremba-Niedzwiedzka K."/>
            <person name="Martijn J."/>
            <person name="Lind A.E."/>
            <person name="van Eijk R."/>
            <person name="Schleper C."/>
            <person name="Guy L."/>
            <person name="Ettema T.J."/>
        </authorList>
    </citation>
    <scope>NUCLEOTIDE SEQUENCE</scope>
</reference>
<protein>
    <recommendedName>
        <fullName evidence="4">Tyrosine kinase G-rich domain-containing protein</fullName>
    </recommendedName>
</protein>
<feature type="coiled-coil region" evidence="1">
    <location>
        <begin position="1"/>
        <end position="42"/>
    </location>
</feature>
<keyword evidence="2" id="KW-0812">Transmembrane</keyword>
<evidence type="ECO:0000313" key="3">
    <source>
        <dbReference type="EMBL" id="KKK47845.1"/>
    </source>
</evidence>
<comment type="caution">
    <text evidence="3">The sequence shown here is derived from an EMBL/GenBank/DDBJ whole genome shotgun (WGS) entry which is preliminary data.</text>
</comment>
<accession>A0A0F8WI41</accession>
<dbReference type="EMBL" id="LAZR01069366">
    <property type="protein sequence ID" value="KKK47845.1"/>
    <property type="molecule type" value="Genomic_DNA"/>
</dbReference>
<keyword evidence="2" id="KW-1133">Transmembrane helix</keyword>
<evidence type="ECO:0000256" key="1">
    <source>
        <dbReference type="SAM" id="Coils"/>
    </source>
</evidence>
<sequence length="159" mass="18631">MKSIEEEIKANINKLNISKQRKKEIEKEMSAIRKRIESLEKEQRLSLKKENRSESESLAMLLYSNEIQQSLEYHNTLNELLSTKKIEEEDLNLEIDNLNERKGRLDYAQLIKEPTSSIFPVFPKKKLIILITGILGLLIFTMLAFFLEYLEKQKAESKA</sequence>
<evidence type="ECO:0000256" key="2">
    <source>
        <dbReference type="SAM" id="Phobius"/>
    </source>
</evidence>
<name>A0A0F8WI41_9ZZZZ</name>
<feature type="non-terminal residue" evidence="3">
    <location>
        <position position="1"/>
    </location>
</feature>
<dbReference type="AlphaFoldDB" id="A0A0F8WI41"/>
<evidence type="ECO:0008006" key="4">
    <source>
        <dbReference type="Google" id="ProtNLM"/>
    </source>
</evidence>
<keyword evidence="2" id="KW-0472">Membrane</keyword>
<proteinExistence type="predicted"/>
<feature type="transmembrane region" description="Helical" evidence="2">
    <location>
        <begin position="127"/>
        <end position="147"/>
    </location>
</feature>
<gene>
    <name evidence="3" type="ORF">LCGC14_3151090</name>
</gene>
<keyword evidence="1" id="KW-0175">Coiled coil</keyword>